<keyword evidence="3" id="KW-1185">Reference proteome</keyword>
<evidence type="ECO:0000256" key="1">
    <source>
        <dbReference type="RuleBase" id="RU363090"/>
    </source>
</evidence>
<protein>
    <recommendedName>
        <fullName evidence="1">Kinase</fullName>
        <ecNumber evidence="1">2.7.-.-</ecNumber>
    </recommendedName>
</protein>
<name>A0ABD2MUT4_9CUCU</name>
<comment type="similarity">
    <text evidence="1">Belongs to the inositol phosphokinase (IPK) family.</text>
</comment>
<evidence type="ECO:0000313" key="3">
    <source>
        <dbReference type="Proteomes" id="UP001516400"/>
    </source>
</evidence>
<comment type="caution">
    <text evidence="2">The sequence shown here is derived from an EMBL/GenBank/DDBJ whole genome shotgun (WGS) entry which is preliminary data.</text>
</comment>
<dbReference type="SUPFAM" id="SSF56104">
    <property type="entry name" value="SAICAR synthase-like"/>
    <property type="match status" value="1"/>
</dbReference>
<dbReference type="GO" id="GO:0016301">
    <property type="term" value="F:kinase activity"/>
    <property type="evidence" value="ECO:0007669"/>
    <property type="project" value="UniProtKB-KW"/>
</dbReference>
<dbReference type="InterPro" id="IPR005522">
    <property type="entry name" value="IPK"/>
</dbReference>
<dbReference type="PANTHER" id="PTHR12400:SF21">
    <property type="entry name" value="KINASE"/>
    <property type="match status" value="1"/>
</dbReference>
<proteinExistence type="inferred from homology"/>
<organism evidence="2 3">
    <name type="scientific">Cryptolaemus montrouzieri</name>
    <dbReference type="NCBI Taxonomy" id="559131"/>
    <lineage>
        <taxon>Eukaryota</taxon>
        <taxon>Metazoa</taxon>
        <taxon>Ecdysozoa</taxon>
        <taxon>Arthropoda</taxon>
        <taxon>Hexapoda</taxon>
        <taxon>Insecta</taxon>
        <taxon>Pterygota</taxon>
        <taxon>Neoptera</taxon>
        <taxon>Endopterygota</taxon>
        <taxon>Coleoptera</taxon>
        <taxon>Polyphaga</taxon>
        <taxon>Cucujiformia</taxon>
        <taxon>Coccinelloidea</taxon>
        <taxon>Coccinellidae</taxon>
        <taxon>Scymninae</taxon>
        <taxon>Scymnini</taxon>
        <taxon>Cryptolaemus</taxon>
    </lineage>
</organism>
<accession>A0ABD2MUT4</accession>
<gene>
    <name evidence="2" type="ORF">HHI36_009081</name>
</gene>
<keyword evidence="1" id="KW-0808">Transferase</keyword>
<evidence type="ECO:0000313" key="2">
    <source>
        <dbReference type="EMBL" id="KAL3270025.1"/>
    </source>
</evidence>
<dbReference type="PANTHER" id="PTHR12400">
    <property type="entry name" value="INOSITOL POLYPHOSPHATE KINASE"/>
    <property type="match status" value="1"/>
</dbReference>
<dbReference type="EMBL" id="JABFTP020000021">
    <property type="protein sequence ID" value="KAL3270025.1"/>
    <property type="molecule type" value="Genomic_DNA"/>
</dbReference>
<sequence>MVYLLAEWGMGENDLRCRNYSDQQTDLQRRLSEQFDQEEVDLHPLSNQVGGHTRLMVLNPGTICKPLNYRELDFYQNIQDQDIKMFVPKYKGKLSIISQKVEPNKDSRIRKTVPSLVFLQMYSTDFQNEIIVIRWLFLSKLMATTCIK</sequence>
<dbReference type="Proteomes" id="UP001516400">
    <property type="component" value="Unassembled WGS sequence"/>
</dbReference>
<dbReference type="EC" id="2.7.-.-" evidence="1"/>
<reference evidence="2 3" key="1">
    <citation type="journal article" date="2021" name="BMC Biol.">
        <title>Horizontally acquired antibacterial genes associated with adaptive radiation of ladybird beetles.</title>
        <authorList>
            <person name="Li H.S."/>
            <person name="Tang X.F."/>
            <person name="Huang Y.H."/>
            <person name="Xu Z.Y."/>
            <person name="Chen M.L."/>
            <person name="Du X.Y."/>
            <person name="Qiu B.Y."/>
            <person name="Chen P.T."/>
            <person name="Zhang W."/>
            <person name="Slipinski A."/>
            <person name="Escalona H.E."/>
            <person name="Waterhouse R.M."/>
            <person name="Zwick A."/>
            <person name="Pang H."/>
        </authorList>
    </citation>
    <scope>NUCLEOTIDE SEQUENCE [LARGE SCALE GENOMIC DNA]</scope>
    <source>
        <strain evidence="2">SYSU2018</strain>
    </source>
</reference>
<dbReference type="AlphaFoldDB" id="A0ABD2MUT4"/>
<keyword evidence="1" id="KW-0418">Kinase</keyword>